<keyword evidence="1" id="KW-0472">Membrane</keyword>
<feature type="transmembrane region" description="Helical" evidence="1">
    <location>
        <begin position="12"/>
        <end position="29"/>
    </location>
</feature>
<dbReference type="GO" id="GO:0009289">
    <property type="term" value="C:pilus"/>
    <property type="evidence" value="ECO:0007669"/>
    <property type="project" value="InterPro"/>
</dbReference>
<dbReference type="InterPro" id="IPR036937">
    <property type="entry name" value="Adhesion_dom_fimbrial_sf"/>
</dbReference>
<dbReference type="AlphaFoldDB" id="A0AAE7JSR1"/>
<name>A0AAE7JSR1_SERFO</name>
<protein>
    <recommendedName>
        <fullName evidence="4">Fimbrial protein</fullName>
    </recommendedName>
</protein>
<dbReference type="GO" id="GO:0007155">
    <property type="term" value="P:cell adhesion"/>
    <property type="evidence" value="ECO:0007669"/>
    <property type="project" value="InterPro"/>
</dbReference>
<accession>A0AAE7JSR1</accession>
<reference evidence="3" key="1">
    <citation type="submission" date="2020-03" db="EMBL/GenBank/DDBJ databases">
        <title>Genome sequences of seven Enterobacteriaceae strains isolated from Canadian wastewater treatment facilities.</title>
        <authorList>
            <person name="Huang H."/>
            <person name="Chmara J.T."/>
            <person name="Duceppe M.-O."/>
        </authorList>
    </citation>
    <scope>NUCLEOTIDE SEQUENCE [LARGE SCALE GENOMIC DNA]</scope>
    <source>
        <strain evidence="3">Biosolid 3</strain>
    </source>
</reference>
<sequence>MSETGSIKYLKAWGGGLLIGLMGMVPAFADYNVVAVSAISRVTISGKTEVSTGLVSKYVIDGSTVSGTVSCGAANLPSAQAWHYTLIDLPKEPENAERHRINENLSISATADNNSHGKWVNKNAQYCASDGILNENASGFTAAFPITLSFYIKRRPIDNLITFPSMPLGGYIRSFGNPRGLNERIYTIPFYLQGGTIQLPNTCQVNPTALTLDHGTLSADSVSHRTSAPITYTCDSPVRATFSLSYEADGNGALPLKDTAGKTGAVSKLTITDPDTGASGRSIEAAIGTSKTFTVSSELSKITGSGQLSGSAWLIAIQD</sequence>
<dbReference type="Proteomes" id="UP000503464">
    <property type="component" value="Chromosome"/>
</dbReference>
<keyword evidence="1" id="KW-1133">Transmembrane helix</keyword>
<gene>
    <name evidence="2" type="ORF">G9399_04955</name>
</gene>
<evidence type="ECO:0000313" key="2">
    <source>
        <dbReference type="EMBL" id="QKJ57856.1"/>
    </source>
</evidence>
<dbReference type="Gene3D" id="2.60.40.1090">
    <property type="entry name" value="Fimbrial-type adhesion domain"/>
    <property type="match status" value="1"/>
</dbReference>
<dbReference type="EMBL" id="CP054160">
    <property type="protein sequence ID" value="QKJ57856.1"/>
    <property type="molecule type" value="Genomic_DNA"/>
</dbReference>
<organism evidence="2 3">
    <name type="scientific">Serratia fonticola</name>
    <dbReference type="NCBI Taxonomy" id="47917"/>
    <lineage>
        <taxon>Bacteria</taxon>
        <taxon>Pseudomonadati</taxon>
        <taxon>Pseudomonadota</taxon>
        <taxon>Gammaproteobacteria</taxon>
        <taxon>Enterobacterales</taxon>
        <taxon>Yersiniaceae</taxon>
        <taxon>Serratia</taxon>
    </lineage>
</organism>
<evidence type="ECO:0000256" key="1">
    <source>
        <dbReference type="SAM" id="Phobius"/>
    </source>
</evidence>
<proteinExistence type="predicted"/>
<evidence type="ECO:0000313" key="3">
    <source>
        <dbReference type="Proteomes" id="UP000503464"/>
    </source>
</evidence>
<dbReference type="RefSeq" id="WP_173408779.1">
    <property type="nucleotide sequence ID" value="NZ_CP054160.3"/>
</dbReference>
<evidence type="ECO:0008006" key="4">
    <source>
        <dbReference type="Google" id="ProtNLM"/>
    </source>
</evidence>
<keyword evidence="1" id="KW-0812">Transmembrane</keyword>